<evidence type="ECO:0000259" key="1">
    <source>
        <dbReference type="Pfam" id="PF07734"/>
    </source>
</evidence>
<dbReference type="Pfam" id="PF07734">
    <property type="entry name" value="FBA_1"/>
    <property type="match status" value="1"/>
</dbReference>
<organism evidence="2 3">
    <name type="scientific">Camellia sinensis var. sinensis</name>
    <name type="common">China tea</name>
    <dbReference type="NCBI Taxonomy" id="542762"/>
    <lineage>
        <taxon>Eukaryota</taxon>
        <taxon>Viridiplantae</taxon>
        <taxon>Streptophyta</taxon>
        <taxon>Embryophyta</taxon>
        <taxon>Tracheophyta</taxon>
        <taxon>Spermatophyta</taxon>
        <taxon>Magnoliopsida</taxon>
        <taxon>eudicotyledons</taxon>
        <taxon>Gunneridae</taxon>
        <taxon>Pentapetalae</taxon>
        <taxon>asterids</taxon>
        <taxon>Ericales</taxon>
        <taxon>Theaceae</taxon>
        <taxon>Camellia</taxon>
    </lineage>
</organism>
<dbReference type="AlphaFoldDB" id="A0A4S4E250"/>
<evidence type="ECO:0000313" key="2">
    <source>
        <dbReference type="EMBL" id="THG09920.1"/>
    </source>
</evidence>
<dbReference type="PANTHER" id="PTHR31672">
    <property type="entry name" value="BNACNNG10540D PROTEIN"/>
    <property type="match status" value="1"/>
</dbReference>
<evidence type="ECO:0000313" key="3">
    <source>
        <dbReference type="Proteomes" id="UP000306102"/>
    </source>
</evidence>
<accession>A0A4S4E250</accession>
<dbReference type="InterPro" id="IPR050796">
    <property type="entry name" value="SCF_F-box_component"/>
</dbReference>
<reference evidence="2 3" key="1">
    <citation type="journal article" date="2018" name="Proc. Natl. Acad. Sci. U.S.A.">
        <title>Draft genome sequence of Camellia sinensis var. sinensis provides insights into the evolution of the tea genome and tea quality.</title>
        <authorList>
            <person name="Wei C."/>
            <person name="Yang H."/>
            <person name="Wang S."/>
            <person name="Zhao J."/>
            <person name="Liu C."/>
            <person name="Gao L."/>
            <person name="Xia E."/>
            <person name="Lu Y."/>
            <person name="Tai Y."/>
            <person name="She G."/>
            <person name="Sun J."/>
            <person name="Cao H."/>
            <person name="Tong W."/>
            <person name="Gao Q."/>
            <person name="Li Y."/>
            <person name="Deng W."/>
            <person name="Jiang X."/>
            <person name="Wang W."/>
            <person name="Chen Q."/>
            <person name="Zhang S."/>
            <person name="Li H."/>
            <person name="Wu J."/>
            <person name="Wang P."/>
            <person name="Li P."/>
            <person name="Shi C."/>
            <person name="Zheng F."/>
            <person name="Jian J."/>
            <person name="Huang B."/>
            <person name="Shan D."/>
            <person name="Shi M."/>
            <person name="Fang C."/>
            <person name="Yue Y."/>
            <person name="Li F."/>
            <person name="Li D."/>
            <person name="Wei S."/>
            <person name="Han B."/>
            <person name="Jiang C."/>
            <person name="Yin Y."/>
            <person name="Xia T."/>
            <person name="Zhang Z."/>
            <person name="Bennetzen J.L."/>
            <person name="Zhao S."/>
            <person name="Wan X."/>
        </authorList>
    </citation>
    <scope>NUCLEOTIDE SEQUENCE [LARGE SCALE GENOMIC DNA]</scope>
    <source>
        <strain evidence="3">cv. Shuchazao</strain>
        <tissue evidence="2">Leaf</tissue>
    </source>
</reference>
<gene>
    <name evidence="2" type="ORF">TEA_023577</name>
</gene>
<comment type="caution">
    <text evidence="2">The sequence shown here is derived from an EMBL/GenBank/DDBJ whole genome shotgun (WGS) entry which is preliminary data.</text>
</comment>
<proteinExistence type="predicted"/>
<dbReference type="Proteomes" id="UP000306102">
    <property type="component" value="Unassembled WGS sequence"/>
</dbReference>
<dbReference type="PANTHER" id="PTHR31672:SF13">
    <property type="entry name" value="F-BOX PROTEIN CPR30-LIKE"/>
    <property type="match status" value="1"/>
</dbReference>
<protein>
    <recommendedName>
        <fullName evidence="1">F-box associated beta-propeller type 1 domain-containing protein</fullName>
    </recommendedName>
</protein>
<feature type="domain" description="F-box associated beta-propeller type 1" evidence="1">
    <location>
        <begin position="48"/>
        <end position="214"/>
    </location>
</feature>
<sequence>MAYFVYTGNLASFKQEFIGYQLLRCGTLQQGFLSILPKFNFDFPPYNPVYICILGFSFDLKSTKNYKVVKAVSFWVEEGWLNCAELYTLHSDSWRVLPDVDQLQDLHISYYKPSSKYTNDRVFHWHLYLNIEDDEVETVLSFDMGEGVFRVTLLPRKYNAFKMVPCIRRRDCNLILLKDLLAVICSFFEEGHTRFEVWMMKDYKVEESWSLELSVQPHPGLWTWVFGITMSF</sequence>
<keyword evidence="3" id="KW-1185">Reference proteome</keyword>
<dbReference type="EMBL" id="SDRB02008131">
    <property type="protein sequence ID" value="THG09920.1"/>
    <property type="molecule type" value="Genomic_DNA"/>
</dbReference>
<name>A0A4S4E250_CAMSN</name>
<dbReference type="InterPro" id="IPR006527">
    <property type="entry name" value="F-box-assoc_dom_typ1"/>
</dbReference>